<feature type="region of interest" description="Disordered" evidence="1">
    <location>
        <begin position="1"/>
        <end position="45"/>
    </location>
</feature>
<feature type="compositionally biased region" description="Basic and acidic residues" evidence="1">
    <location>
        <begin position="25"/>
        <end position="35"/>
    </location>
</feature>
<dbReference type="EMBL" id="JARBHB010000016">
    <property type="protein sequence ID" value="KAJ8866818.1"/>
    <property type="molecule type" value="Genomic_DNA"/>
</dbReference>
<dbReference type="Proteomes" id="UP001159363">
    <property type="component" value="Chromosome 15"/>
</dbReference>
<organism evidence="2 3">
    <name type="scientific">Dryococelus australis</name>
    <dbReference type="NCBI Taxonomy" id="614101"/>
    <lineage>
        <taxon>Eukaryota</taxon>
        <taxon>Metazoa</taxon>
        <taxon>Ecdysozoa</taxon>
        <taxon>Arthropoda</taxon>
        <taxon>Hexapoda</taxon>
        <taxon>Insecta</taxon>
        <taxon>Pterygota</taxon>
        <taxon>Neoptera</taxon>
        <taxon>Polyneoptera</taxon>
        <taxon>Phasmatodea</taxon>
        <taxon>Verophasmatodea</taxon>
        <taxon>Anareolatae</taxon>
        <taxon>Phasmatidae</taxon>
        <taxon>Eurycanthinae</taxon>
        <taxon>Dryococelus</taxon>
    </lineage>
</organism>
<comment type="caution">
    <text evidence="2">The sequence shown here is derived from an EMBL/GenBank/DDBJ whole genome shotgun (WGS) entry which is preliminary data.</text>
</comment>
<feature type="region of interest" description="Disordered" evidence="1">
    <location>
        <begin position="115"/>
        <end position="149"/>
    </location>
</feature>
<name>A0ABQ9G615_9NEOP</name>
<evidence type="ECO:0000256" key="1">
    <source>
        <dbReference type="SAM" id="MobiDB-lite"/>
    </source>
</evidence>
<evidence type="ECO:0000313" key="3">
    <source>
        <dbReference type="Proteomes" id="UP001159363"/>
    </source>
</evidence>
<accession>A0ABQ9G615</accession>
<protein>
    <submittedName>
        <fullName evidence="2">Uncharacterized protein</fullName>
    </submittedName>
</protein>
<evidence type="ECO:0000313" key="2">
    <source>
        <dbReference type="EMBL" id="KAJ8866818.1"/>
    </source>
</evidence>
<feature type="region of interest" description="Disordered" evidence="1">
    <location>
        <begin position="232"/>
        <end position="258"/>
    </location>
</feature>
<keyword evidence="3" id="KW-1185">Reference proteome</keyword>
<proteinExistence type="predicted"/>
<reference evidence="2 3" key="1">
    <citation type="submission" date="2023-02" db="EMBL/GenBank/DDBJ databases">
        <title>LHISI_Scaffold_Assembly.</title>
        <authorList>
            <person name="Stuart O.P."/>
            <person name="Cleave R."/>
            <person name="Magrath M.J.L."/>
            <person name="Mikheyev A.S."/>
        </authorList>
    </citation>
    <scope>NUCLEOTIDE SEQUENCE [LARGE SCALE GENOMIC DNA]</scope>
    <source>
        <strain evidence="2">Daus_M_001</strain>
        <tissue evidence="2">Leg muscle</tissue>
    </source>
</reference>
<gene>
    <name evidence="2" type="ORF">PR048_032679</name>
</gene>
<sequence length="496" mass="53904">MEQRQNARAGETADPLENPPTSGFVRHDSHERKPGSDPAGNQTRSALVGGESVTATISLSGLVPSSIIERIESMGVIVTSMFWPSSQRDSGCAGNLLDRASDSLKRADEGEARYGAASECKGGENWRSPRKPASERHRPDTIPPCENPGMTRPGFEPGFALVEGGSGQSNRSATAAPHLAWTLIESDCSIPQIGDFLPTGVVAMVPLQTAGRVCVCARGNVRRGCLTDCSEASRGARRTGGSVTSLRQPRPPAPPKQRRLFTYTDCREIQYYKLLGILEKAKTGRARLSPRRTGFNSRNRAGRCRWSAGFLGDLQFPPPLQSGAAPYSLKSPSSALKTSLLRAGQISSLTHFGFLLRGGVSFLTECCVRFSVHTATVLAHASLTCFSPQHGERLTKHNWWTDWDSTPEGTTPTRAPIIPPASRALLCIGAHNRTFGHFSRHSLLFSLVVYRSESRNRIAQTPVSLKLPARRPVAALIIPLSQIRKVRRGPSQKERN</sequence>